<dbReference type="PRINTS" id="PR01168">
    <property type="entry name" value="ALCDHDRGNASE"/>
</dbReference>
<dbReference type="GO" id="GO:0006066">
    <property type="term" value="P:alcohol metabolic process"/>
    <property type="evidence" value="ECO:0007669"/>
    <property type="project" value="InterPro"/>
</dbReference>
<dbReference type="PANTHER" id="PTHR44229">
    <property type="entry name" value="15-HYDROXYPROSTAGLANDIN DEHYDROGENASE [NAD(+)]"/>
    <property type="match status" value="1"/>
</dbReference>
<name>T1GH94_MEGSC</name>
<proteinExistence type="inferred from homology"/>
<comment type="catalytic activity">
    <reaction evidence="6 8">
        <text>a secondary alcohol + NAD(+) = a ketone + NADH + H(+)</text>
        <dbReference type="Rhea" id="RHEA:10740"/>
        <dbReference type="ChEBI" id="CHEBI:15378"/>
        <dbReference type="ChEBI" id="CHEBI:17087"/>
        <dbReference type="ChEBI" id="CHEBI:35681"/>
        <dbReference type="ChEBI" id="CHEBI:57540"/>
        <dbReference type="ChEBI" id="CHEBI:57945"/>
        <dbReference type="EC" id="1.1.1.1"/>
    </reaction>
</comment>
<evidence type="ECO:0000256" key="8">
    <source>
        <dbReference type="RuleBase" id="RU000364"/>
    </source>
</evidence>
<dbReference type="Gene3D" id="3.40.50.720">
    <property type="entry name" value="NAD(P)-binding Rossmann-like Domain"/>
    <property type="match status" value="1"/>
</dbReference>
<evidence type="ECO:0000256" key="3">
    <source>
        <dbReference type="ARBA" id="ARBA00013190"/>
    </source>
</evidence>
<dbReference type="EC" id="1.1.1.1" evidence="3 8"/>
<dbReference type="InterPro" id="IPR002425">
    <property type="entry name" value="ADH_Drosophila-type"/>
</dbReference>
<dbReference type="OMA" id="VICEAHY"/>
<protein>
    <recommendedName>
        <fullName evidence="3 8">Alcohol dehydrogenase</fullName>
        <ecNumber evidence="3 8">1.1.1.1</ecNumber>
    </recommendedName>
</protein>
<comment type="catalytic activity">
    <reaction evidence="7 8">
        <text>a primary alcohol + NAD(+) = an aldehyde + NADH + H(+)</text>
        <dbReference type="Rhea" id="RHEA:10736"/>
        <dbReference type="ChEBI" id="CHEBI:15378"/>
        <dbReference type="ChEBI" id="CHEBI:15734"/>
        <dbReference type="ChEBI" id="CHEBI:17478"/>
        <dbReference type="ChEBI" id="CHEBI:57540"/>
        <dbReference type="ChEBI" id="CHEBI:57945"/>
        <dbReference type="EC" id="1.1.1.1"/>
    </reaction>
</comment>
<dbReference type="Pfam" id="PF00106">
    <property type="entry name" value="adh_short"/>
    <property type="match status" value="1"/>
</dbReference>
<comment type="similarity">
    <text evidence="1">Belongs to the short-chain dehydrogenases/reductases (SDR) family.</text>
</comment>
<comment type="subunit">
    <text evidence="2 8">Homodimer.</text>
</comment>
<evidence type="ECO:0000256" key="2">
    <source>
        <dbReference type="ARBA" id="ARBA00011738"/>
    </source>
</evidence>
<dbReference type="PRINTS" id="PR01167">
    <property type="entry name" value="INSADHFAMILY"/>
</dbReference>
<sequence>MSTSSNFSLKGKVVVYIGGTGGIGIGSCKAFLSRNISNLYVLDRTYNEETIKCFQEINPSTKLSFLPLDITKNDEISRCLEQVICEAHYIDVLVNGAGICDERDVEKEIAINLTGPIQTTIKAFKLMNRNKKGRGGVIVNISSIAGLKPFEAKAVYCATKHGLNFKITADFYFKKTGITVLCVCPGLTTSPMTSKDVVTKGTFPYSAEITTDVLKEKPQTVDEMGEMLVKIVEINKNGSIWLCRIGTMEEIFLGMYEEPE</sequence>
<dbReference type="GO" id="GO:0005737">
    <property type="term" value="C:cytoplasm"/>
    <property type="evidence" value="ECO:0007669"/>
    <property type="project" value="TreeGrafter"/>
</dbReference>
<reference evidence="9" key="2">
    <citation type="submission" date="2015-06" db="UniProtKB">
        <authorList>
            <consortium name="EnsemblMetazoa"/>
        </authorList>
    </citation>
    <scope>IDENTIFICATION</scope>
</reference>
<dbReference type="SUPFAM" id="SSF51735">
    <property type="entry name" value="NAD(P)-binding Rossmann-fold domains"/>
    <property type="match status" value="1"/>
</dbReference>
<reference evidence="10" key="1">
    <citation type="submission" date="2013-02" db="EMBL/GenBank/DDBJ databases">
        <authorList>
            <person name="Hughes D."/>
        </authorList>
    </citation>
    <scope>NUCLEOTIDE SEQUENCE</scope>
    <source>
        <strain>Durham</strain>
        <strain evidence="10">NC isolate 2 -- Noor lab</strain>
    </source>
</reference>
<evidence type="ECO:0000256" key="1">
    <source>
        <dbReference type="ARBA" id="ARBA00006484"/>
    </source>
</evidence>
<organism evidence="9 10">
    <name type="scientific">Megaselia scalaris</name>
    <name type="common">Humpbacked fly</name>
    <name type="synonym">Phora scalaris</name>
    <dbReference type="NCBI Taxonomy" id="36166"/>
    <lineage>
        <taxon>Eukaryota</taxon>
        <taxon>Metazoa</taxon>
        <taxon>Ecdysozoa</taxon>
        <taxon>Arthropoda</taxon>
        <taxon>Hexapoda</taxon>
        <taxon>Insecta</taxon>
        <taxon>Pterygota</taxon>
        <taxon>Neoptera</taxon>
        <taxon>Endopterygota</taxon>
        <taxon>Diptera</taxon>
        <taxon>Brachycera</taxon>
        <taxon>Muscomorpha</taxon>
        <taxon>Platypezoidea</taxon>
        <taxon>Phoridae</taxon>
        <taxon>Megaseliini</taxon>
        <taxon>Megaselia</taxon>
    </lineage>
</organism>
<dbReference type="EMBL" id="CAQQ02038603">
    <property type="status" value="NOT_ANNOTATED_CDS"/>
    <property type="molecule type" value="Genomic_DNA"/>
</dbReference>
<keyword evidence="4" id="KW-0560">Oxidoreductase</keyword>
<dbReference type="EnsemblMetazoa" id="MESCA002784-RA">
    <property type="protein sequence ID" value="MESCA002784-PA"/>
    <property type="gene ID" value="MESCA002784"/>
</dbReference>
<dbReference type="InterPro" id="IPR002347">
    <property type="entry name" value="SDR_fam"/>
</dbReference>
<evidence type="ECO:0000256" key="5">
    <source>
        <dbReference type="ARBA" id="ARBA00023027"/>
    </source>
</evidence>
<dbReference type="AlphaFoldDB" id="T1GH94"/>
<dbReference type="HOGENOM" id="CLU_010194_2_16_1"/>
<evidence type="ECO:0000256" key="7">
    <source>
        <dbReference type="ARBA" id="ARBA00049243"/>
    </source>
</evidence>
<evidence type="ECO:0000256" key="4">
    <source>
        <dbReference type="ARBA" id="ARBA00023002"/>
    </source>
</evidence>
<evidence type="ECO:0000313" key="10">
    <source>
        <dbReference type="Proteomes" id="UP000015102"/>
    </source>
</evidence>
<dbReference type="Proteomes" id="UP000015102">
    <property type="component" value="Unassembled WGS sequence"/>
</dbReference>
<evidence type="ECO:0000256" key="6">
    <source>
        <dbReference type="ARBA" id="ARBA00049164"/>
    </source>
</evidence>
<keyword evidence="5 8" id="KW-0520">NAD</keyword>
<dbReference type="STRING" id="36166.T1GH94"/>
<accession>T1GH94</accession>
<keyword evidence="10" id="KW-1185">Reference proteome</keyword>
<dbReference type="GO" id="GO:0004022">
    <property type="term" value="F:alcohol dehydrogenase (NAD+) activity"/>
    <property type="evidence" value="ECO:0007669"/>
    <property type="project" value="UniProtKB-EC"/>
</dbReference>
<dbReference type="InterPro" id="IPR036291">
    <property type="entry name" value="NAD(P)-bd_dom_sf"/>
</dbReference>
<evidence type="ECO:0000313" key="9">
    <source>
        <dbReference type="EnsemblMetazoa" id="MESCA002784-PA"/>
    </source>
</evidence>
<dbReference type="PANTHER" id="PTHR44229:SF8">
    <property type="entry name" value="ALCOHOL DEHYDROGENASE-RELATED"/>
    <property type="match status" value="1"/>
</dbReference>